<dbReference type="Gene3D" id="3.40.50.2000">
    <property type="entry name" value="Glycogen Phosphorylase B"/>
    <property type="match status" value="2"/>
</dbReference>
<reference evidence="13 14" key="1">
    <citation type="journal article" date="2016" name="Nat. Commun.">
        <title>Thousands of microbial genomes shed light on interconnected biogeochemical processes in an aquifer system.</title>
        <authorList>
            <person name="Anantharaman K."/>
            <person name="Brown C.T."/>
            <person name="Hug L.A."/>
            <person name="Sharon I."/>
            <person name="Castelle C.J."/>
            <person name="Probst A.J."/>
            <person name="Thomas B.C."/>
            <person name="Singh A."/>
            <person name="Wilkins M.J."/>
            <person name="Karaoz U."/>
            <person name="Brodie E.L."/>
            <person name="Williams K.H."/>
            <person name="Hubbard S.S."/>
            <person name="Banfield J.F."/>
        </authorList>
    </citation>
    <scope>NUCLEOTIDE SEQUENCE [LARGE SCALE GENOMIC DNA]</scope>
</reference>
<dbReference type="GO" id="GO:0005975">
    <property type="term" value="P:carbohydrate metabolic process"/>
    <property type="evidence" value="ECO:0007669"/>
    <property type="project" value="InterPro"/>
</dbReference>
<evidence type="ECO:0000256" key="7">
    <source>
        <dbReference type="ARBA" id="ARBA00023136"/>
    </source>
</evidence>
<keyword evidence="5 10" id="KW-0133">Cell shape</keyword>
<evidence type="ECO:0000256" key="6">
    <source>
        <dbReference type="ARBA" id="ARBA00022984"/>
    </source>
</evidence>
<dbReference type="GO" id="GO:0008360">
    <property type="term" value="P:regulation of cell shape"/>
    <property type="evidence" value="ECO:0007669"/>
    <property type="project" value="UniProtKB-KW"/>
</dbReference>
<dbReference type="GO" id="GO:0071555">
    <property type="term" value="P:cell wall organization"/>
    <property type="evidence" value="ECO:0007669"/>
    <property type="project" value="UniProtKB-KW"/>
</dbReference>
<feature type="domain" description="Glycosyltransferase family 28 N-terminal" evidence="11">
    <location>
        <begin position="3"/>
        <end position="145"/>
    </location>
</feature>
<feature type="binding site" evidence="10">
    <location>
        <begin position="10"/>
        <end position="12"/>
    </location>
    <ligand>
        <name>UDP-N-acetyl-alpha-D-glucosamine</name>
        <dbReference type="ChEBI" id="CHEBI:57705"/>
    </ligand>
</feature>
<dbReference type="HAMAP" id="MF_00033">
    <property type="entry name" value="MurG"/>
    <property type="match status" value="1"/>
</dbReference>
<keyword evidence="8 10" id="KW-0131">Cell cycle</keyword>
<dbReference type="GO" id="GO:0050511">
    <property type="term" value="F:undecaprenyldiphospho-muramoylpentapeptide beta-N-acetylglucosaminyltransferase activity"/>
    <property type="evidence" value="ECO:0007669"/>
    <property type="project" value="UniProtKB-UniRule"/>
</dbReference>
<evidence type="ECO:0000256" key="2">
    <source>
        <dbReference type="ARBA" id="ARBA00022618"/>
    </source>
</evidence>
<dbReference type="Pfam" id="PF03033">
    <property type="entry name" value="Glyco_transf_28"/>
    <property type="match status" value="1"/>
</dbReference>
<comment type="caution">
    <text evidence="10">Lacks conserved residue(s) required for the propagation of feature annotation.</text>
</comment>
<accession>A0A1F6D8R9</accession>
<dbReference type="Proteomes" id="UP000176377">
    <property type="component" value="Unassembled WGS sequence"/>
</dbReference>
<evidence type="ECO:0000313" key="13">
    <source>
        <dbReference type="EMBL" id="OGG57796.1"/>
    </source>
</evidence>
<comment type="caution">
    <text evidence="13">The sequence shown here is derived from an EMBL/GenBank/DDBJ whole genome shotgun (WGS) entry which is preliminary data.</text>
</comment>
<keyword evidence="1 10" id="KW-1003">Cell membrane</keyword>
<evidence type="ECO:0000256" key="3">
    <source>
        <dbReference type="ARBA" id="ARBA00022676"/>
    </source>
</evidence>
<dbReference type="Pfam" id="PF04101">
    <property type="entry name" value="Glyco_tran_28_C"/>
    <property type="match status" value="1"/>
</dbReference>
<dbReference type="GO" id="GO:0009252">
    <property type="term" value="P:peptidoglycan biosynthetic process"/>
    <property type="evidence" value="ECO:0007669"/>
    <property type="project" value="UniProtKB-UniRule"/>
</dbReference>
<evidence type="ECO:0000256" key="4">
    <source>
        <dbReference type="ARBA" id="ARBA00022679"/>
    </source>
</evidence>
<evidence type="ECO:0000256" key="5">
    <source>
        <dbReference type="ARBA" id="ARBA00022960"/>
    </source>
</evidence>
<sequence length="381" mass="41575">MKIVLTGGGTGGHFYPLIAVVQGIESICKERHLLEPQYFYMGPEPFDRGALAEHDIEYRASAAGKLARETRIPNPINFIKTWSGIMQCFFTLFSIYPDVVFSSGGYAAFPTLVAARLLHIPVIIYDADAKPGRVSLYAAKFARWIAVAHPDAASAFPEKRRDRIARTGHPIRMEIEDPATEGAHEFLKLDPDAQTLFIMGGSQGAKAINEIVLDTLPILVESYNVVHQAGSKNVEEAVSIANVVLRDSPKRDHYRSFGLLNALALKMTAGITSLIIARAGSGTIFEIASWGIPSILIPIPEDVSHDQTENAFSYARAGAALVIEQKNLTPHVLLAEIQRLMEDEPTRKRMSAAAKAFARPGAGRKIAEIILEVAVSHEPAV</sequence>
<keyword evidence="6 10" id="KW-0573">Peptidoglycan synthesis</keyword>
<evidence type="ECO:0000256" key="8">
    <source>
        <dbReference type="ARBA" id="ARBA00023306"/>
    </source>
</evidence>
<dbReference type="AlphaFoldDB" id="A0A1F6D8R9"/>
<dbReference type="EMBL" id="MFLA01000045">
    <property type="protein sequence ID" value="OGG57796.1"/>
    <property type="molecule type" value="Genomic_DNA"/>
</dbReference>
<evidence type="ECO:0000256" key="1">
    <source>
        <dbReference type="ARBA" id="ARBA00022475"/>
    </source>
</evidence>
<feature type="binding site" evidence="10">
    <location>
        <position position="307"/>
    </location>
    <ligand>
        <name>UDP-N-acetyl-alpha-D-glucosamine</name>
        <dbReference type="ChEBI" id="CHEBI:57705"/>
    </ligand>
</feature>
<dbReference type="InterPro" id="IPR007235">
    <property type="entry name" value="Glyco_trans_28_C"/>
</dbReference>
<evidence type="ECO:0000259" key="12">
    <source>
        <dbReference type="Pfam" id="PF04101"/>
    </source>
</evidence>
<comment type="catalytic activity">
    <reaction evidence="10">
        <text>di-trans,octa-cis-undecaprenyl diphospho-N-acetyl-alpha-D-muramoyl-L-alanyl-D-glutamyl-meso-2,6-diaminopimeloyl-D-alanyl-D-alanine + UDP-N-acetyl-alpha-D-glucosamine = di-trans,octa-cis-undecaprenyl diphospho-[N-acetyl-alpha-D-glucosaminyl-(1-&gt;4)]-N-acetyl-alpha-D-muramoyl-L-alanyl-D-glutamyl-meso-2,6-diaminopimeloyl-D-alanyl-D-alanine + UDP + H(+)</text>
        <dbReference type="Rhea" id="RHEA:31227"/>
        <dbReference type="ChEBI" id="CHEBI:15378"/>
        <dbReference type="ChEBI" id="CHEBI:57705"/>
        <dbReference type="ChEBI" id="CHEBI:58223"/>
        <dbReference type="ChEBI" id="CHEBI:61387"/>
        <dbReference type="ChEBI" id="CHEBI:61388"/>
        <dbReference type="EC" id="2.4.1.227"/>
    </reaction>
</comment>
<keyword evidence="2 10" id="KW-0132">Cell division</keyword>
<dbReference type="InterPro" id="IPR006009">
    <property type="entry name" value="GlcNAc_MurG"/>
</dbReference>
<protein>
    <recommendedName>
        <fullName evidence="10">UDP-N-acetylglucosamine--N-acetylmuramyl-(pentapeptide) pyrophosphoryl-undecaprenol N-acetylglucosamine transferase</fullName>
        <ecNumber evidence="10">2.4.1.227</ecNumber>
    </recommendedName>
    <alternativeName>
        <fullName evidence="10">Undecaprenyl-PP-MurNAc-pentapeptide-UDPGlcNAc GlcNAc transferase</fullName>
    </alternativeName>
</protein>
<dbReference type="EC" id="2.4.1.227" evidence="10"/>
<feature type="domain" description="Glycosyl transferase family 28 C-terminal" evidence="12">
    <location>
        <begin position="195"/>
        <end position="357"/>
    </location>
</feature>
<dbReference type="PANTHER" id="PTHR21015:SF22">
    <property type="entry name" value="GLYCOSYLTRANSFERASE"/>
    <property type="match status" value="1"/>
</dbReference>
<name>A0A1F6D8R9_9BACT</name>
<dbReference type="SUPFAM" id="SSF53756">
    <property type="entry name" value="UDP-Glycosyltransferase/glycogen phosphorylase"/>
    <property type="match status" value="1"/>
</dbReference>
<dbReference type="CDD" id="cd03785">
    <property type="entry name" value="GT28_MurG"/>
    <property type="match status" value="1"/>
</dbReference>
<keyword evidence="7 10" id="KW-0472">Membrane</keyword>
<comment type="similarity">
    <text evidence="10">Belongs to the glycosyltransferase 28 family. MurG subfamily.</text>
</comment>
<evidence type="ECO:0000313" key="14">
    <source>
        <dbReference type="Proteomes" id="UP000176377"/>
    </source>
</evidence>
<feature type="binding site" evidence="10">
    <location>
        <position position="202"/>
    </location>
    <ligand>
        <name>UDP-N-acetyl-alpha-D-glucosamine</name>
        <dbReference type="ChEBI" id="CHEBI:57705"/>
    </ligand>
</feature>
<organism evidence="13 14">
    <name type="scientific">Candidatus Kaiserbacteria bacterium RIFCSPHIGHO2_01_FULL_56_24</name>
    <dbReference type="NCBI Taxonomy" id="1798487"/>
    <lineage>
        <taxon>Bacteria</taxon>
        <taxon>Candidatus Kaiseribacteriota</taxon>
    </lineage>
</organism>
<keyword evidence="3 10" id="KW-0328">Glycosyltransferase</keyword>
<dbReference type="GO" id="GO:0051301">
    <property type="term" value="P:cell division"/>
    <property type="evidence" value="ECO:0007669"/>
    <property type="project" value="UniProtKB-KW"/>
</dbReference>
<gene>
    <name evidence="10" type="primary">murG</name>
    <name evidence="13" type="ORF">A2765_05180</name>
</gene>
<dbReference type="GO" id="GO:0051991">
    <property type="term" value="F:UDP-N-acetyl-D-glucosamine:N-acetylmuramoyl-L-alanyl-D-glutamyl-meso-2,6-diaminopimelyl-D-alanyl-D-alanine-diphosphoundecaprenol 4-beta-N-acetylglucosaminlytransferase activity"/>
    <property type="evidence" value="ECO:0007669"/>
    <property type="project" value="RHEA"/>
</dbReference>
<keyword evidence="9 10" id="KW-0961">Cell wall biogenesis/degradation</keyword>
<dbReference type="InterPro" id="IPR004276">
    <property type="entry name" value="GlycoTrans_28_N"/>
</dbReference>
<dbReference type="UniPathway" id="UPA00219"/>
<feature type="binding site" evidence="10">
    <location>
        <position position="172"/>
    </location>
    <ligand>
        <name>UDP-N-acetyl-alpha-D-glucosamine</name>
        <dbReference type="ChEBI" id="CHEBI:57705"/>
    </ligand>
</feature>
<comment type="pathway">
    <text evidence="10">Cell wall biogenesis; peptidoglycan biosynthesis.</text>
</comment>
<dbReference type="PANTHER" id="PTHR21015">
    <property type="entry name" value="UDP-N-ACETYLGLUCOSAMINE--N-ACETYLMURAMYL-(PENTAPEPTIDE) PYROPHOSPHORYL-UNDECAPRENOL N-ACETYLGLUCOSAMINE TRANSFERASE 1"/>
    <property type="match status" value="1"/>
</dbReference>
<comment type="subcellular location">
    <subcellularLocation>
        <location evidence="10">Cell membrane</location>
        <topology evidence="10">Peripheral membrane protein</topology>
        <orientation evidence="10">Cytoplasmic side</orientation>
    </subcellularLocation>
</comment>
<evidence type="ECO:0000256" key="9">
    <source>
        <dbReference type="ARBA" id="ARBA00023316"/>
    </source>
</evidence>
<dbReference type="GO" id="GO:0005886">
    <property type="term" value="C:plasma membrane"/>
    <property type="evidence" value="ECO:0007669"/>
    <property type="project" value="UniProtKB-SubCell"/>
</dbReference>
<evidence type="ECO:0000256" key="10">
    <source>
        <dbReference type="HAMAP-Rule" id="MF_00033"/>
    </source>
</evidence>
<proteinExistence type="inferred from homology"/>
<keyword evidence="4 10" id="KW-0808">Transferase</keyword>
<evidence type="ECO:0000259" key="11">
    <source>
        <dbReference type="Pfam" id="PF03033"/>
    </source>
</evidence>
<comment type="function">
    <text evidence="10">Cell wall formation. Catalyzes the transfer of a GlcNAc subunit on undecaprenyl-pyrophosphoryl-MurNAc-pentapeptide (lipid intermediate I) to form undecaprenyl-pyrophosphoryl-MurNAc-(pentapeptide)GlcNAc (lipid intermediate II).</text>
</comment>